<evidence type="ECO:0000313" key="3">
    <source>
        <dbReference type="Proteomes" id="UP001500363"/>
    </source>
</evidence>
<protein>
    <recommendedName>
        <fullName evidence="4">Response regulatory domain-containing protein</fullName>
    </recommendedName>
</protein>
<accession>A0ABN2BX67</accession>
<keyword evidence="3" id="KW-1185">Reference proteome</keyword>
<feature type="region of interest" description="Disordered" evidence="1">
    <location>
        <begin position="26"/>
        <end position="65"/>
    </location>
</feature>
<dbReference type="EMBL" id="BAAANC010000003">
    <property type="protein sequence ID" value="GAA1549143.1"/>
    <property type="molecule type" value="Genomic_DNA"/>
</dbReference>
<reference evidence="2 3" key="1">
    <citation type="journal article" date="2019" name="Int. J. Syst. Evol. Microbiol.">
        <title>The Global Catalogue of Microorganisms (GCM) 10K type strain sequencing project: providing services to taxonomists for standard genome sequencing and annotation.</title>
        <authorList>
            <consortium name="The Broad Institute Genomics Platform"/>
            <consortium name="The Broad Institute Genome Sequencing Center for Infectious Disease"/>
            <person name="Wu L."/>
            <person name="Ma J."/>
        </authorList>
    </citation>
    <scope>NUCLEOTIDE SEQUENCE [LARGE SCALE GENOMIC DNA]</scope>
    <source>
        <strain evidence="2 3">JCM 14303</strain>
    </source>
</reference>
<evidence type="ECO:0000256" key="1">
    <source>
        <dbReference type="SAM" id="MobiDB-lite"/>
    </source>
</evidence>
<evidence type="ECO:0000313" key="2">
    <source>
        <dbReference type="EMBL" id="GAA1549143.1"/>
    </source>
</evidence>
<organism evidence="2 3">
    <name type="scientific">Kribbella lupini</name>
    <dbReference type="NCBI Taxonomy" id="291602"/>
    <lineage>
        <taxon>Bacteria</taxon>
        <taxon>Bacillati</taxon>
        <taxon>Actinomycetota</taxon>
        <taxon>Actinomycetes</taxon>
        <taxon>Propionibacteriales</taxon>
        <taxon>Kribbellaceae</taxon>
        <taxon>Kribbella</taxon>
    </lineage>
</organism>
<dbReference type="Proteomes" id="UP001500363">
    <property type="component" value="Unassembled WGS sequence"/>
</dbReference>
<proteinExistence type="predicted"/>
<sequence>MIRVLLADDQALVRAFAVLVNSADDMGQADSWPRTPAREPDKGATWGAPRAVSEPVRTKQRVACR</sequence>
<name>A0ABN2BX67_9ACTN</name>
<evidence type="ECO:0008006" key="4">
    <source>
        <dbReference type="Google" id="ProtNLM"/>
    </source>
</evidence>
<comment type="caution">
    <text evidence="2">The sequence shown here is derived from an EMBL/GenBank/DDBJ whole genome shotgun (WGS) entry which is preliminary data.</text>
</comment>
<gene>
    <name evidence="2" type="ORF">GCM10009741_61380</name>
</gene>